<dbReference type="Proteomes" id="UP000581087">
    <property type="component" value="Unassembled WGS sequence"/>
</dbReference>
<dbReference type="RefSeq" id="WP_129172451.1">
    <property type="nucleotide sequence ID" value="NZ_JACCBI010000001.1"/>
</dbReference>
<dbReference type="InterPro" id="IPR010610">
    <property type="entry name" value="EryCIII-like_C"/>
</dbReference>
<proteinExistence type="predicted"/>
<dbReference type="FunFam" id="3.40.50.2000:FF:000072">
    <property type="entry name" value="Glycosyl transferase"/>
    <property type="match status" value="1"/>
</dbReference>
<dbReference type="GO" id="GO:0008194">
    <property type="term" value="F:UDP-glycosyltransferase activity"/>
    <property type="evidence" value="ECO:0007669"/>
    <property type="project" value="InterPro"/>
</dbReference>
<dbReference type="AlphaFoldDB" id="A0A4Q2M9W0"/>
<gene>
    <name evidence="2" type="ORF">BJ972_002124</name>
    <name evidence="3" type="ORF">ESP50_03120</name>
</gene>
<dbReference type="Pfam" id="PF06722">
    <property type="entry name" value="EryCIII-like_C"/>
    <property type="match status" value="1"/>
</dbReference>
<evidence type="ECO:0000313" key="3">
    <source>
        <dbReference type="EMBL" id="RXZ88187.1"/>
    </source>
</evidence>
<feature type="domain" description="Erythromycin biosynthesis protein CIII-like C-terminal" evidence="1">
    <location>
        <begin position="284"/>
        <end position="407"/>
    </location>
</feature>
<dbReference type="InterPro" id="IPR002213">
    <property type="entry name" value="UDP_glucos_trans"/>
</dbReference>
<dbReference type="GO" id="GO:0016758">
    <property type="term" value="F:hexosyltransferase activity"/>
    <property type="evidence" value="ECO:0007669"/>
    <property type="project" value="UniProtKB-ARBA"/>
</dbReference>
<reference evidence="3 4" key="1">
    <citation type="submission" date="2019-01" db="EMBL/GenBank/DDBJ databases">
        <title>Agromyces.</title>
        <authorList>
            <person name="Li J."/>
        </authorList>
    </citation>
    <scope>NUCLEOTIDE SEQUENCE [LARGE SCALE GENOMIC DNA]</scope>
    <source>
        <strain evidence="3 4">DSM 23870</strain>
    </source>
</reference>
<name>A0A4Q2M9W0_9MICO</name>
<evidence type="ECO:0000313" key="5">
    <source>
        <dbReference type="Proteomes" id="UP000581087"/>
    </source>
</evidence>
<accession>A0A4Q2M9W0</accession>
<reference evidence="2 5" key="2">
    <citation type="submission" date="2020-07" db="EMBL/GenBank/DDBJ databases">
        <title>Sequencing the genomes of 1000 actinobacteria strains.</title>
        <authorList>
            <person name="Klenk H.-P."/>
        </authorList>
    </citation>
    <scope>NUCLEOTIDE SEQUENCE [LARGE SCALE GENOMIC DNA]</scope>
    <source>
        <strain evidence="2 5">DSM 23870</strain>
    </source>
</reference>
<keyword evidence="4" id="KW-1185">Reference proteome</keyword>
<dbReference type="SUPFAM" id="SSF53756">
    <property type="entry name" value="UDP-Glycosyltransferase/glycogen phosphorylase"/>
    <property type="match status" value="1"/>
</dbReference>
<dbReference type="CDD" id="cd03784">
    <property type="entry name" value="GT1_Gtf-like"/>
    <property type="match status" value="1"/>
</dbReference>
<dbReference type="PANTHER" id="PTHR48050">
    <property type="entry name" value="STEROL 3-BETA-GLUCOSYLTRANSFERASE"/>
    <property type="match status" value="1"/>
</dbReference>
<sequence length="432" mass="45786">MPSLLIACTPVHGHVQPLLAVARHLIGHGHRVRFLTGERYRSAVEATGAEYLALPRDIDYDDSDVDAAFPDRVGRTGVAGIRWDVENIFLAPAPLQLAALDEAIAAEQTDAVLVESMFVGAVALVSRPRGERPPVVNLGIIPLGLSSVDTAPFGLGIAPMPGLRGRIRNRALRFVAEHVIFGALQRSAQRMVRETTGHELEGFFLGSAALADAVVQFTVPEFEYPRSDLPEHVHFVGPVARSRPSSAALPEWWGDLDGSRPVVHVTQGTVANADLGALIVPTVEALASDDVLVVVSTGGRPLTDLPALPSNVRAAEYLPYDALLPLTDVVVTNGGYGGVHYAMEHGVPLVVAGTTEDKIEVSARVAWSGVGIDLRTERPTTDAVRRAVRTALADPSYRAASERVGAAIRASAGLDGLDEVLMDLIARAPAAG</sequence>
<dbReference type="EMBL" id="JACCBI010000001">
    <property type="protein sequence ID" value="NYD67605.1"/>
    <property type="molecule type" value="Genomic_DNA"/>
</dbReference>
<dbReference type="PANTHER" id="PTHR48050:SF13">
    <property type="entry name" value="STEROL 3-BETA-GLUCOSYLTRANSFERASE UGT80A2"/>
    <property type="match status" value="1"/>
</dbReference>
<dbReference type="GO" id="GO:0017000">
    <property type="term" value="P:antibiotic biosynthetic process"/>
    <property type="evidence" value="ECO:0007669"/>
    <property type="project" value="UniProtKB-ARBA"/>
</dbReference>
<keyword evidence="3" id="KW-0808">Transferase</keyword>
<evidence type="ECO:0000259" key="1">
    <source>
        <dbReference type="Pfam" id="PF06722"/>
    </source>
</evidence>
<dbReference type="InterPro" id="IPR050426">
    <property type="entry name" value="Glycosyltransferase_28"/>
</dbReference>
<comment type="caution">
    <text evidence="3">The sequence shown here is derived from an EMBL/GenBank/DDBJ whole genome shotgun (WGS) entry which is preliminary data.</text>
</comment>
<dbReference type="EMBL" id="SDPM01000001">
    <property type="protein sequence ID" value="RXZ88187.1"/>
    <property type="molecule type" value="Genomic_DNA"/>
</dbReference>
<dbReference type="Proteomes" id="UP000292686">
    <property type="component" value="Unassembled WGS sequence"/>
</dbReference>
<evidence type="ECO:0000313" key="2">
    <source>
        <dbReference type="EMBL" id="NYD67605.1"/>
    </source>
</evidence>
<dbReference type="OrthoDB" id="6620093at2"/>
<protein>
    <submittedName>
        <fullName evidence="2 3">Glycosyltransferase</fullName>
    </submittedName>
</protein>
<organism evidence="3 4">
    <name type="scientific">Agromyces atrinae</name>
    <dbReference type="NCBI Taxonomy" id="592376"/>
    <lineage>
        <taxon>Bacteria</taxon>
        <taxon>Bacillati</taxon>
        <taxon>Actinomycetota</taxon>
        <taxon>Actinomycetes</taxon>
        <taxon>Micrococcales</taxon>
        <taxon>Microbacteriaceae</taxon>
        <taxon>Agromyces</taxon>
    </lineage>
</organism>
<dbReference type="Gene3D" id="3.40.50.2000">
    <property type="entry name" value="Glycogen Phosphorylase B"/>
    <property type="match status" value="2"/>
</dbReference>
<evidence type="ECO:0000313" key="4">
    <source>
        <dbReference type="Proteomes" id="UP000292686"/>
    </source>
</evidence>